<keyword evidence="1" id="KW-0436">Ligase</keyword>
<dbReference type="GO" id="GO:0016020">
    <property type="term" value="C:membrane"/>
    <property type="evidence" value="ECO:0007669"/>
    <property type="project" value="TreeGrafter"/>
</dbReference>
<dbReference type="GO" id="GO:0005783">
    <property type="term" value="C:endoplasmic reticulum"/>
    <property type="evidence" value="ECO:0007669"/>
    <property type="project" value="TreeGrafter"/>
</dbReference>
<dbReference type="GO" id="GO:0004467">
    <property type="term" value="F:long-chain fatty acid-CoA ligase activity"/>
    <property type="evidence" value="ECO:0007669"/>
    <property type="project" value="UniProtKB-EC"/>
</dbReference>
<evidence type="ECO:0000259" key="5">
    <source>
        <dbReference type="Pfam" id="PF00501"/>
    </source>
</evidence>
<comment type="catalytic activity">
    <reaction evidence="4">
        <text>a long-chain fatty acid + ATP + CoA = a long-chain fatty acyl-CoA + AMP + diphosphate</text>
        <dbReference type="Rhea" id="RHEA:15421"/>
        <dbReference type="ChEBI" id="CHEBI:30616"/>
        <dbReference type="ChEBI" id="CHEBI:33019"/>
        <dbReference type="ChEBI" id="CHEBI:57287"/>
        <dbReference type="ChEBI" id="CHEBI:57560"/>
        <dbReference type="ChEBI" id="CHEBI:83139"/>
        <dbReference type="ChEBI" id="CHEBI:456215"/>
        <dbReference type="EC" id="6.2.1.3"/>
    </reaction>
    <physiologicalReaction direction="left-to-right" evidence="4">
        <dbReference type="Rhea" id="RHEA:15422"/>
    </physiologicalReaction>
</comment>
<reference evidence="6" key="1">
    <citation type="submission" date="2020-05" db="EMBL/GenBank/DDBJ databases">
        <authorList>
            <person name="Chiriac C."/>
            <person name="Salcher M."/>
            <person name="Ghai R."/>
            <person name="Kavagutti S V."/>
        </authorList>
    </citation>
    <scope>NUCLEOTIDE SEQUENCE</scope>
</reference>
<dbReference type="AlphaFoldDB" id="A0A6J7M4N5"/>
<proteinExistence type="predicted"/>
<evidence type="ECO:0000256" key="2">
    <source>
        <dbReference type="ARBA" id="ARBA00022832"/>
    </source>
</evidence>
<dbReference type="Gene3D" id="3.40.50.12780">
    <property type="entry name" value="N-terminal domain of ligase-like"/>
    <property type="match status" value="1"/>
</dbReference>
<accession>A0A6J7M4N5</accession>
<dbReference type="CDD" id="cd05907">
    <property type="entry name" value="VL_LC_FACS_like"/>
    <property type="match status" value="1"/>
</dbReference>
<gene>
    <name evidence="6" type="ORF">UFOPK3897_00792</name>
</gene>
<feature type="domain" description="AMP-dependent synthetase/ligase" evidence="5">
    <location>
        <begin position="34"/>
        <end position="438"/>
    </location>
</feature>
<evidence type="ECO:0000256" key="3">
    <source>
        <dbReference type="ARBA" id="ARBA00023098"/>
    </source>
</evidence>
<dbReference type="SUPFAM" id="SSF56801">
    <property type="entry name" value="Acetyl-CoA synthetase-like"/>
    <property type="match status" value="1"/>
</dbReference>
<dbReference type="Gene3D" id="3.30.300.30">
    <property type="match status" value="1"/>
</dbReference>
<name>A0A6J7M4N5_9ZZZZ</name>
<protein>
    <submittedName>
        <fullName evidence="6">Unannotated protein</fullName>
    </submittedName>
</protein>
<keyword evidence="3" id="KW-0443">Lipid metabolism</keyword>
<dbReference type="InterPro" id="IPR042099">
    <property type="entry name" value="ANL_N_sf"/>
</dbReference>
<evidence type="ECO:0000313" key="6">
    <source>
        <dbReference type="EMBL" id="CAB4975691.1"/>
    </source>
</evidence>
<sequence length="610" mass="66883">MRDSASNQGEIVATKILPSNHQTADTVAAQFCVTVRDYPDRVALRWKDGDDFRQLTWAEYSQSAGRAAQALSDLGLEKGQRVVLMMRNRPEFHIADMATVLLGATPVSIYNSSSPEQIEYLATHCEATVAIVEDVELLNRFMAVRNNIPTLKYVVVIDDDKKIPAEVLRWSTFLEGESIDIAAAAAKVLPTDLATVIYTSGTTGPPKGVMLDHANVMWTVNSLLKCWRHQEPYFSRMISYLPMAHVAERMNTHYQGIAGVFEVTTCPDAAEIGKYLAESRPQIFFGVPRVWEKLQAGVMAMARANPEQLAMLEAALPIGERVSEYRARGEDLPAGLAAELTGAQPVFDFVLGLLGLDQVISAISGAAPIPMDTLKFFRCLGLEMSEIYGLSETSGPMTWEPFRVHLGTVGPPIPGCEVTLADDGEVMSRGGNIFRGYLNDPERTGEVLDANGWFASGDIGEFDADGYLKIIDRKKELIITAGGKNISPANLEAALKGFPLIGQVCVIGDQRPFLSALVVLDAEVAPAWATQHEIETSDLALLAHDPKVVAEIESNVAEVNKKYSRAEQIKKFTVLDAEWLPDSEELTPTMKLKRRGVNSKYSTQIEAMYA</sequence>
<dbReference type="PANTHER" id="PTHR43272:SF32">
    <property type="entry name" value="AMP-DEPENDENT SYNTHETASE_LIGASE DOMAIN-CONTAINING PROTEIN"/>
    <property type="match status" value="1"/>
</dbReference>
<dbReference type="InterPro" id="IPR045851">
    <property type="entry name" value="AMP-bd_C_sf"/>
</dbReference>
<dbReference type="EMBL" id="CAFBOF010000013">
    <property type="protein sequence ID" value="CAB4975691.1"/>
    <property type="molecule type" value="Genomic_DNA"/>
</dbReference>
<keyword evidence="2" id="KW-0276">Fatty acid metabolism</keyword>
<evidence type="ECO:0000256" key="1">
    <source>
        <dbReference type="ARBA" id="ARBA00022598"/>
    </source>
</evidence>
<dbReference type="Pfam" id="PF00501">
    <property type="entry name" value="AMP-binding"/>
    <property type="match status" value="1"/>
</dbReference>
<dbReference type="InterPro" id="IPR020845">
    <property type="entry name" value="AMP-binding_CS"/>
</dbReference>
<organism evidence="6">
    <name type="scientific">freshwater metagenome</name>
    <dbReference type="NCBI Taxonomy" id="449393"/>
    <lineage>
        <taxon>unclassified sequences</taxon>
        <taxon>metagenomes</taxon>
        <taxon>ecological metagenomes</taxon>
    </lineage>
</organism>
<dbReference type="PROSITE" id="PS00455">
    <property type="entry name" value="AMP_BINDING"/>
    <property type="match status" value="1"/>
</dbReference>
<dbReference type="PANTHER" id="PTHR43272">
    <property type="entry name" value="LONG-CHAIN-FATTY-ACID--COA LIGASE"/>
    <property type="match status" value="1"/>
</dbReference>
<evidence type="ECO:0000256" key="4">
    <source>
        <dbReference type="ARBA" id="ARBA00024484"/>
    </source>
</evidence>
<dbReference type="InterPro" id="IPR000873">
    <property type="entry name" value="AMP-dep_synth/lig_dom"/>
</dbReference>
<dbReference type="Pfam" id="PF23562">
    <property type="entry name" value="AMP-binding_C_3"/>
    <property type="match status" value="1"/>
</dbReference>